<dbReference type="AlphaFoldDB" id="A0A645IKH9"/>
<gene>
    <name evidence="1" type="ORF">SDC9_199430</name>
</gene>
<sequence length="75" mass="7947">MATLIPSLCKTPGVLKDLFLVSTFVLEVRVGPTTAGTLALFIYLDINSPSVQCSKVKFTSNSFAILIAVNISSAL</sequence>
<reference evidence="1" key="1">
    <citation type="submission" date="2019-08" db="EMBL/GenBank/DDBJ databases">
        <authorList>
            <person name="Kucharzyk K."/>
            <person name="Murdoch R.W."/>
            <person name="Higgins S."/>
            <person name="Loffler F."/>
        </authorList>
    </citation>
    <scope>NUCLEOTIDE SEQUENCE</scope>
</reference>
<organism evidence="1">
    <name type="scientific">bioreactor metagenome</name>
    <dbReference type="NCBI Taxonomy" id="1076179"/>
    <lineage>
        <taxon>unclassified sequences</taxon>
        <taxon>metagenomes</taxon>
        <taxon>ecological metagenomes</taxon>
    </lineage>
</organism>
<name>A0A645IKH9_9ZZZZ</name>
<proteinExistence type="predicted"/>
<protein>
    <submittedName>
        <fullName evidence="1">Uncharacterized protein</fullName>
    </submittedName>
</protein>
<evidence type="ECO:0000313" key="1">
    <source>
        <dbReference type="EMBL" id="MPN51781.1"/>
    </source>
</evidence>
<accession>A0A645IKH9</accession>
<comment type="caution">
    <text evidence="1">The sequence shown here is derived from an EMBL/GenBank/DDBJ whole genome shotgun (WGS) entry which is preliminary data.</text>
</comment>
<dbReference type="EMBL" id="VSSQ01117246">
    <property type="protein sequence ID" value="MPN51781.1"/>
    <property type="molecule type" value="Genomic_DNA"/>
</dbReference>